<dbReference type="Gene3D" id="3.40.30.10">
    <property type="entry name" value="Glutaredoxin"/>
    <property type="match status" value="1"/>
</dbReference>
<protein>
    <recommendedName>
        <fullName evidence="3">Thioredoxin domain-containing protein</fullName>
    </recommendedName>
</protein>
<evidence type="ECO:0000313" key="2">
    <source>
        <dbReference type="Proteomes" id="UP000664859"/>
    </source>
</evidence>
<accession>A0A835ZAU0</accession>
<comment type="caution">
    <text evidence="1">The sequence shown here is derived from an EMBL/GenBank/DDBJ whole genome shotgun (WGS) entry which is preliminary data.</text>
</comment>
<dbReference type="Proteomes" id="UP000664859">
    <property type="component" value="Unassembled WGS sequence"/>
</dbReference>
<organism evidence="1 2">
    <name type="scientific">Tribonema minus</name>
    <dbReference type="NCBI Taxonomy" id="303371"/>
    <lineage>
        <taxon>Eukaryota</taxon>
        <taxon>Sar</taxon>
        <taxon>Stramenopiles</taxon>
        <taxon>Ochrophyta</taxon>
        <taxon>PX clade</taxon>
        <taxon>Xanthophyceae</taxon>
        <taxon>Tribonematales</taxon>
        <taxon>Tribonemataceae</taxon>
        <taxon>Tribonema</taxon>
    </lineage>
</organism>
<sequence>MVVFARHLSNEVKSIATAAAKAANGAMVQGPNLLNSTYWYPQAGCSHHGIALQASAPPPMATHRTSRQPSSLNYIDQGVAVSLSFPYCNALRRLQYIASPRSAVLSDAVGTVQQAQTSLPAEDREIGGHKRRRGIKGKTFEPIVIDNNKDVFIMLYTTWCPFCQALDPKVCMHDACFSARY</sequence>
<evidence type="ECO:0000313" key="1">
    <source>
        <dbReference type="EMBL" id="KAG5189706.1"/>
    </source>
</evidence>
<keyword evidence="2" id="KW-1185">Reference proteome</keyword>
<dbReference type="EMBL" id="JAFCMP010000046">
    <property type="protein sequence ID" value="KAG5189706.1"/>
    <property type="molecule type" value="Genomic_DNA"/>
</dbReference>
<evidence type="ECO:0008006" key="3">
    <source>
        <dbReference type="Google" id="ProtNLM"/>
    </source>
</evidence>
<dbReference type="OrthoDB" id="1910803at2759"/>
<dbReference type="InterPro" id="IPR036249">
    <property type="entry name" value="Thioredoxin-like_sf"/>
</dbReference>
<reference evidence="1" key="1">
    <citation type="submission" date="2021-02" db="EMBL/GenBank/DDBJ databases">
        <title>First Annotated Genome of the Yellow-green Alga Tribonema minus.</title>
        <authorList>
            <person name="Mahan K.M."/>
        </authorList>
    </citation>
    <scope>NUCLEOTIDE SEQUENCE</scope>
    <source>
        <strain evidence="1">UTEX B ZZ1240</strain>
    </source>
</reference>
<proteinExistence type="predicted"/>
<dbReference type="AlphaFoldDB" id="A0A835ZAU0"/>
<gene>
    <name evidence="1" type="ORF">JKP88DRAFT_243211</name>
</gene>
<name>A0A835ZAU0_9STRA</name>
<dbReference type="SUPFAM" id="SSF52833">
    <property type="entry name" value="Thioredoxin-like"/>
    <property type="match status" value="1"/>
</dbReference>